<comment type="caution">
    <text evidence="2">The sequence shown here is derived from an EMBL/GenBank/DDBJ whole genome shotgun (WGS) entry which is preliminary data.</text>
</comment>
<organism evidence="2 3">
    <name type="scientific">Streptomyces xanthophaeus</name>
    <dbReference type="NCBI Taxonomy" id="67385"/>
    <lineage>
        <taxon>Bacteria</taxon>
        <taxon>Bacillati</taxon>
        <taxon>Actinomycetota</taxon>
        <taxon>Actinomycetes</taxon>
        <taxon>Kitasatosporales</taxon>
        <taxon>Streptomycetaceae</taxon>
        <taxon>Streptomyces</taxon>
    </lineage>
</organism>
<sequence length="479" mass="51857">MDYSDLMELDLTKLGSAVQDWKRTAEALQILGGQARDGAKAKAEKARWEGVNAGVTRTFVAKTVKEIEDLHTEAKSIFSVLQDAHSELVAIQQQAKNVTTDAKDAGFNVRVGQGGAVTIEDALVCEVDGPGRRKQDLMRWYADTLSGVVSHAAEVDAAAVRALRGSHGADPHNAGHATYTSLDQEMLPRALKLAGLGEEADTTQRKELQRLWQSLGPEARAQLWTQHRDDLLAAGLLRPQVKQVAADDGAGPYDVESPGISDYWKEIQANGISNSGDFIGKTDAARHMDHYLNGSGKTLDLDVDRMLADDPAFRDEVARIRATEQDEWRQQALDAFEKSGGKPVAIPVESGSSGYEHEKGPDGTNNWYLAVGSGMTNTTGVVTAVPGPDGKPQVSIDYQVNVWDRYNWDPGKATPIGPTTVTDADMARMHTTGLAREFDMRGSSSVQRHDLSAEGSWPAPEDTGRDGTRTDIGRNSAAR</sequence>
<name>A0A919H279_9ACTN</name>
<accession>A0A919H279</accession>
<keyword evidence="3" id="KW-1185">Reference proteome</keyword>
<dbReference type="Proteomes" id="UP000600026">
    <property type="component" value="Unassembled WGS sequence"/>
</dbReference>
<evidence type="ECO:0000313" key="3">
    <source>
        <dbReference type="Proteomes" id="UP000600026"/>
    </source>
</evidence>
<dbReference type="EMBL" id="BNEE01000006">
    <property type="protein sequence ID" value="GHI89127.1"/>
    <property type="molecule type" value="Genomic_DNA"/>
</dbReference>
<feature type="compositionally biased region" description="Basic and acidic residues" evidence="1">
    <location>
        <begin position="462"/>
        <end position="472"/>
    </location>
</feature>
<reference evidence="2" key="1">
    <citation type="submission" date="2020-09" db="EMBL/GenBank/DDBJ databases">
        <title>Whole genome shotgun sequence of Streptomyces xanthophaeus NBRC 12829.</title>
        <authorList>
            <person name="Komaki H."/>
            <person name="Tamura T."/>
        </authorList>
    </citation>
    <scope>NUCLEOTIDE SEQUENCE</scope>
    <source>
        <strain evidence="2">NBRC 12829</strain>
    </source>
</reference>
<dbReference type="AlphaFoldDB" id="A0A919H279"/>
<gene>
    <name evidence="2" type="ORF">Sxan_64910</name>
</gene>
<proteinExistence type="predicted"/>
<feature type="region of interest" description="Disordered" evidence="1">
    <location>
        <begin position="438"/>
        <end position="479"/>
    </location>
</feature>
<dbReference type="OrthoDB" id="4763361at2"/>
<evidence type="ECO:0000256" key="1">
    <source>
        <dbReference type="SAM" id="MobiDB-lite"/>
    </source>
</evidence>
<evidence type="ECO:0000313" key="2">
    <source>
        <dbReference type="EMBL" id="GHI89127.1"/>
    </source>
</evidence>
<dbReference type="RefSeq" id="WP_031138754.1">
    <property type="nucleotide sequence ID" value="NZ_BNEE01000006.1"/>
</dbReference>
<protein>
    <submittedName>
        <fullName evidence="2">Uncharacterized protein</fullName>
    </submittedName>
</protein>